<dbReference type="Proteomes" id="UP001218218">
    <property type="component" value="Unassembled WGS sequence"/>
</dbReference>
<evidence type="ECO:0000259" key="2">
    <source>
        <dbReference type="Pfam" id="PF00135"/>
    </source>
</evidence>
<dbReference type="InterPro" id="IPR050309">
    <property type="entry name" value="Type-B_Carboxylest/Lipase"/>
</dbReference>
<feature type="domain" description="Carboxylesterase type B" evidence="2">
    <location>
        <begin position="10"/>
        <end position="256"/>
    </location>
</feature>
<dbReference type="Gene3D" id="3.40.50.1820">
    <property type="entry name" value="alpha/beta hydrolase"/>
    <property type="match status" value="2"/>
</dbReference>
<accession>A0AAD6Z4B4</accession>
<name>A0AAD6Z4B4_9AGAR</name>
<dbReference type="EMBL" id="JARIHO010000092">
    <property type="protein sequence ID" value="KAJ7306695.1"/>
    <property type="molecule type" value="Genomic_DNA"/>
</dbReference>
<dbReference type="SUPFAM" id="SSF53474">
    <property type="entry name" value="alpha/beta-Hydrolases"/>
    <property type="match status" value="1"/>
</dbReference>
<dbReference type="InterPro" id="IPR002018">
    <property type="entry name" value="CarbesteraseB"/>
</dbReference>
<comment type="caution">
    <text evidence="3">The sequence shown here is derived from an EMBL/GenBank/DDBJ whole genome shotgun (WGS) entry which is preliminary data.</text>
</comment>
<feature type="region of interest" description="Disordered" evidence="1">
    <location>
        <begin position="385"/>
        <end position="407"/>
    </location>
</feature>
<proteinExistence type="predicted"/>
<evidence type="ECO:0000313" key="3">
    <source>
        <dbReference type="EMBL" id="KAJ7306695.1"/>
    </source>
</evidence>
<protein>
    <submittedName>
        <fullName evidence="3">Carotenoid ester lipase</fullName>
    </submittedName>
</protein>
<gene>
    <name evidence="3" type="ORF">DFH08DRAFT_824649</name>
</gene>
<dbReference type="InterPro" id="IPR029058">
    <property type="entry name" value="AB_hydrolase_fold"/>
</dbReference>
<organism evidence="3 4">
    <name type="scientific">Mycena albidolilacea</name>
    <dbReference type="NCBI Taxonomy" id="1033008"/>
    <lineage>
        <taxon>Eukaryota</taxon>
        <taxon>Fungi</taxon>
        <taxon>Dikarya</taxon>
        <taxon>Basidiomycota</taxon>
        <taxon>Agaricomycotina</taxon>
        <taxon>Agaricomycetes</taxon>
        <taxon>Agaricomycetidae</taxon>
        <taxon>Agaricales</taxon>
        <taxon>Marasmiineae</taxon>
        <taxon>Mycenaceae</taxon>
        <taxon>Mycena</taxon>
    </lineage>
</organism>
<dbReference type="PANTHER" id="PTHR11559">
    <property type="entry name" value="CARBOXYLESTERASE"/>
    <property type="match status" value="1"/>
</dbReference>
<evidence type="ECO:0000313" key="4">
    <source>
        <dbReference type="Proteomes" id="UP001218218"/>
    </source>
</evidence>
<sequence>MFYWQEYFSFEVPKAPAVLQGIRNATSYGPTCAQQSAPPGLPFAAQVYPSVFEERLITSRFPSGLTVDVFRPESSTGAAKLPVFVFIYGGGFEVGNSRDNDMKPLLERSIERGELILIVMPNYRVSALGYLAGKEVAAAGKSNLALRNLIFALEWLQRHISAFGGDPNRVVTGGVSAGSISSALLWLNNPQRSNKLFHGVFLQSGPAIPFPPLSTGQAGYDRLAAATNCSTSGDTLECLRRVPLDTLMAAVNTTADFESFWSLNLILILVAICDDEGTYLPSISDAEMAGFTRLYPADPSQGSPFNTGTDTSSRDYIMSAPRRFLLEHAALNVWGSLNKVGKATNSPIGAAHASDGPIRFSTSTKNGTVSIDVVLLNFINTLDPNRPANESTGDTSVSWQTWNTPSSSGDSSLLMFTDTGIDVTADVFRKEVIDFLNGLRLEDATE</sequence>
<reference evidence="3" key="1">
    <citation type="submission" date="2023-03" db="EMBL/GenBank/DDBJ databases">
        <title>Massive genome expansion in bonnet fungi (Mycena s.s.) driven by repeated elements and novel gene families across ecological guilds.</title>
        <authorList>
            <consortium name="Lawrence Berkeley National Laboratory"/>
            <person name="Harder C.B."/>
            <person name="Miyauchi S."/>
            <person name="Viragh M."/>
            <person name="Kuo A."/>
            <person name="Thoen E."/>
            <person name="Andreopoulos B."/>
            <person name="Lu D."/>
            <person name="Skrede I."/>
            <person name="Drula E."/>
            <person name="Henrissat B."/>
            <person name="Morin E."/>
            <person name="Kohler A."/>
            <person name="Barry K."/>
            <person name="LaButti K."/>
            <person name="Morin E."/>
            <person name="Salamov A."/>
            <person name="Lipzen A."/>
            <person name="Mereny Z."/>
            <person name="Hegedus B."/>
            <person name="Baldrian P."/>
            <person name="Stursova M."/>
            <person name="Weitz H."/>
            <person name="Taylor A."/>
            <person name="Grigoriev I.V."/>
            <person name="Nagy L.G."/>
            <person name="Martin F."/>
            <person name="Kauserud H."/>
        </authorList>
    </citation>
    <scope>NUCLEOTIDE SEQUENCE</scope>
    <source>
        <strain evidence="3">CBHHK002</strain>
    </source>
</reference>
<dbReference type="AlphaFoldDB" id="A0AAD6Z4B4"/>
<keyword evidence="4" id="KW-1185">Reference proteome</keyword>
<dbReference type="Pfam" id="PF00135">
    <property type="entry name" value="COesterase"/>
    <property type="match status" value="1"/>
</dbReference>
<evidence type="ECO:0000256" key="1">
    <source>
        <dbReference type="SAM" id="MobiDB-lite"/>
    </source>
</evidence>